<proteinExistence type="predicted"/>
<reference evidence="1" key="2">
    <citation type="journal article" date="2015" name="Data Brief">
        <title>Shoot transcriptome of the giant reed, Arundo donax.</title>
        <authorList>
            <person name="Barrero R.A."/>
            <person name="Guerrero F.D."/>
            <person name="Moolhuijzen P."/>
            <person name="Goolsby J.A."/>
            <person name="Tidwell J."/>
            <person name="Bellgard S.E."/>
            <person name="Bellgard M.I."/>
        </authorList>
    </citation>
    <scope>NUCLEOTIDE SEQUENCE</scope>
    <source>
        <tissue evidence="1">Shoot tissue taken approximately 20 cm above the soil surface</tissue>
    </source>
</reference>
<dbReference type="AlphaFoldDB" id="A0A0A9AX47"/>
<dbReference type="EMBL" id="GBRH01242219">
    <property type="protein sequence ID" value="JAD55676.1"/>
    <property type="molecule type" value="Transcribed_RNA"/>
</dbReference>
<reference evidence="1" key="1">
    <citation type="submission" date="2014-09" db="EMBL/GenBank/DDBJ databases">
        <authorList>
            <person name="Magalhaes I.L.F."/>
            <person name="Oliveira U."/>
            <person name="Santos F.R."/>
            <person name="Vidigal T.H.D.A."/>
            <person name="Brescovit A.D."/>
            <person name="Santos A.J."/>
        </authorList>
    </citation>
    <scope>NUCLEOTIDE SEQUENCE</scope>
    <source>
        <tissue evidence="1">Shoot tissue taken approximately 20 cm above the soil surface</tissue>
    </source>
</reference>
<sequence>MMYQGEGVPDQRQGRCARVYGLPQRVQGRRRALTPTKVQPSLHQDCIGERLARPCHVPCVPMQP</sequence>
<name>A0A0A9AX47_ARUDO</name>
<protein>
    <submittedName>
        <fullName evidence="1">Uncharacterized protein</fullName>
    </submittedName>
</protein>
<organism evidence="1">
    <name type="scientific">Arundo donax</name>
    <name type="common">Giant reed</name>
    <name type="synonym">Donax arundinaceus</name>
    <dbReference type="NCBI Taxonomy" id="35708"/>
    <lineage>
        <taxon>Eukaryota</taxon>
        <taxon>Viridiplantae</taxon>
        <taxon>Streptophyta</taxon>
        <taxon>Embryophyta</taxon>
        <taxon>Tracheophyta</taxon>
        <taxon>Spermatophyta</taxon>
        <taxon>Magnoliopsida</taxon>
        <taxon>Liliopsida</taxon>
        <taxon>Poales</taxon>
        <taxon>Poaceae</taxon>
        <taxon>PACMAD clade</taxon>
        <taxon>Arundinoideae</taxon>
        <taxon>Arundineae</taxon>
        <taxon>Arundo</taxon>
    </lineage>
</organism>
<accession>A0A0A9AX47</accession>
<evidence type="ECO:0000313" key="1">
    <source>
        <dbReference type="EMBL" id="JAD55676.1"/>
    </source>
</evidence>